<sequence length="186" mass="20682">MDRRLLITTLACWPVARLFAQDGEQRPRHKISAAELHGALAARFPVRFGLRGVLEVQASAPRLLMLPARNLLGATLVAQVSGRQAKEAPAGELDVVFALRYEPSDQTLRGQRLEILDLRWPGLPAESRQALVAVLPALAREALAEVVLHRFSPRELALAETMGFEPEQFIVRDDGLLILFGPRQRR</sequence>
<protein>
    <submittedName>
        <fullName evidence="1">DUF1439 domain-containing protein</fullName>
    </submittedName>
</protein>
<dbReference type="AlphaFoldDB" id="A0A562ZE42"/>
<dbReference type="EMBL" id="VOBQ01000030">
    <property type="protein sequence ID" value="TWO64896.1"/>
    <property type="molecule type" value="Genomic_DNA"/>
</dbReference>
<dbReference type="OrthoDB" id="8895166at2"/>
<evidence type="ECO:0000313" key="2">
    <source>
        <dbReference type="Proteomes" id="UP000318199"/>
    </source>
</evidence>
<comment type="caution">
    <text evidence="1">The sequence shown here is derived from an EMBL/GenBank/DDBJ whole genome shotgun (WGS) entry which is preliminary data.</text>
</comment>
<dbReference type="Proteomes" id="UP000318199">
    <property type="component" value="Unassembled WGS sequence"/>
</dbReference>
<gene>
    <name evidence="1" type="ORF">FN976_27730</name>
</gene>
<accession>A0A562ZE42</accession>
<proteinExistence type="predicted"/>
<organism evidence="1 2">
    <name type="scientific">Caenimonas sedimenti</name>
    <dbReference type="NCBI Taxonomy" id="2596921"/>
    <lineage>
        <taxon>Bacteria</taxon>
        <taxon>Pseudomonadati</taxon>
        <taxon>Pseudomonadota</taxon>
        <taxon>Betaproteobacteria</taxon>
        <taxon>Burkholderiales</taxon>
        <taxon>Comamonadaceae</taxon>
        <taxon>Caenimonas</taxon>
    </lineage>
</organism>
<dbReference type="RefSeq" id="WP_145897159.1">
    <property type="nucleotide sequence ID" value="NZ_VOBQ01000030.1"/>
</dbReference>
<evidence type="ECO:0000313" key="1">
    <source>
        <dbReference type="EMBL" id="TWO64896.1"/>
    </source>
</evidence>
<reference evidence="1 2" key="1">
    <citation type="submission" date="2019-07" db="EMBL/GenBank/DDBJ databases">
        <title>Caenimonas sedimenti sp. nov., isolated from activated sludge.</title>
        <authorList>
            <person name="Xu J."/>
        </authorList>
    </citation>
    <scope>NUCLEOTIDE SEQUENCE [LARGE SCALE GENOMIC DNA]</scope>
    <source>
        <strain evidence="1 2">HX-9-20</strain>
    </source>
</reference>
<keyword evidence="2" id="KW-1185">Reference proteome</keyword>
<name>A0A562ZE42_9BURK</name>